<evidence type="ECO:0000256" key="1">
    <source>
        <dbReference type="ARBA" id="ARBA00004651"/>
    </source>
</evidence>
<sequence length="459" mass="50138">MNTKRLLTSCFGLGFSPFVPGTVGSLFPCALFIIIAAFTRQLWQSQLAVAGLTVFFAWGTIAFSKYAIEFAGREDPSEVVSDEVAGQGLALLIGSFLPAFSAYPLVSIGILFVLFRFFDITKISPANRLERLPGGQGILLDDIMAGLYAGIVFAAASLFGWVQPVGELLNPYLLPICSYLSGLCGSIGLGVVQGLTEFLPVSSSGHLVMFETFIPSLDPESKDMLLFDLAVHVGTVFSILVVFRKQIVLFARHFFKFDHSGHNPIQLYKKNFAWHFAFCAIITTATTMLIYKLFEEPFEASRKLWVVCVMWLITAALLYITDKKTRSSLKLREFGIIGAVVIGLAQSGAIIPGISRSGATICAAILYGLHRKWAVEYSFLIAMPAILGGALLTALKHKELFGAGILTPGVIISGMLASFLTGIIALRLLIKASRNRQLKYFSIYCIFISAVSFIYILLN</sequence>
<evidence type="ECO:0000256" key="12">
    <source>
        <dbReference type="ARBA" id="ARBA00032932"/>
    </source>
</evidence>
<evidence type="ECO:0000256" key="9">
    <source>
        <dbReference type="ARBA" id="ARBA00023136"/>
    </source>
</evidence>
<keyword evidence="17" id="KW-1185">Reference proteome</keyword>
<evidence type="ECO:0000256" key="5">
    <source>
        <dbReference type="ARBA" id="ARBA00022475"/>
    </source>
</evidence>
<keyword evidence="10 14" id="KW-0046">Antibiotic resistance</keyword>
<evidence type="ECO:0000313" key="17">
    <source>
        <dbReference type="Proteomes" id="UP000193334"/>
    </source>
</evidence>
<dbReference type="InterPro" id="IPR003824">
    <property type="entry name" value="UppP"/>
</dbReference>
<feature type="transmembrane region" description="Helical" evidence="14">
    <location>
        <begin position="139"/>
        <end position="160"/>
    </location>
</feature>
<comment type="subcellular location">
    <subcellularLocation>
        <location evidence="1 14">Cell membrane</location>
        <topology evidence="1 14">Multi-pass membrane protein</topology>
    </subcellularLocation>
</comment>
<feature type="transmembrane region" description="Helical" evidence="14">
    <location>
        <begin position="303"/>
        <end position="321"/>
    </location>
</feature>
<evidence type="ECO:0000256" key="8">
    <source>
        <dbReference type="ARBA" id="ARBA00022989"/>
    </source>
</evidence>
<dbReference type="GO" id="GO:0005886">
    <property type="term" value="C:plasma membrane"/>
    <property type="evidence" value="ECO:0007669"/>
    <property type="project" value="UniProtKB-SubCell"/>
</dbReference>
<keyword evidence="7 14" id="KW-0378">Hydrolase</keyword>
<keyword evidence="8 14" id="KW-1133">Transmembrane helix</keyword>
<evidence type="ECO:0000256" key="7">
    <source>
        <dbReference type="ARBA" id="ARBA00022801"/>
    </source>
</evidence>
<dbReference type="Pfam" id="PF04608">
    <property type="entry name" value="PgpA"/>
    <property type="match status" value="1"/>
</dbReference>
<dbReference type="InterPro" id="IPR007686">
    <property type="entry name" value="YutG/PgpA"/>
</dbReference>
<feature type="transmembrane region" description="Helical" evidence="14">
    <location>
        <begin position="272"/>
        <end position="291"/>
    </location>
</feature>
<feature type="transmembrane region" description="Helical" evidence="14">
    <location>
        <begin position="88"/>
        <end position="118"/>
    </location>
</feature>
<keyword evidence="9 14" id="KW-0472">Membrane</keyword>
<dbReference type="STRING" id="1941349.STSP1_02379"/>
<feature type="transmembrane region" description="Helical" evidence="14">
    <location>
        <begin position="377"/>
        <end position="395"/>
    </location>
</feature>
<dbReference type="CDD" id="cd06971">
    <property type="entry name" value="PgpA"/>
    <property type="match status" value="1"/>
</dbReference>
<evidence type="ECO:0000256" key="11">
    <source>
        <dbReference type="ARBA" id="ARBA00032707"/>
    </source>
</evidence>
<dbReference type="GO" id="GO:0006629">
    <property type="term" value="P:lipid metabolic process"/>
    <property type="evidence" value="ECO:0007669"/>
    <property type="project" value="InterPro"/>
</dbReference>
<organism evidence="16 17">
    <name type="scientific">Sedimentisphaera salicampi</name>
    <dbReference type="NCBI Taxonomy" id="1941349"/>
    <lineage>
        <taxon>Bacteria</taxon>
        <taxon>Pseudomonadati</taxon>
        <taxon>Planctomycetota</taxon>
        <taxon>Phycisphaerae</taxon>
        <taxon>Sedimentisphaerales</taxon>
        <taxon>Sedimentisphaeraceae</taxon>
        <taxon>Sedimentisphaera</taxon>
    </lineage>
</organism>
<comment type="similarity">
    <text evidence="2 14">Belongs to the UppP family.</text>
</comment>
<dbReference type="GO" id="GO:0008360">
    <property type="term" value="P:regulation of cell shape"/>
    <property type="evidence" value="ECO:0007669"/>
    <property type="project" value="UniProtKB-KW"/>
</dbReference>
<comment type="caution">
    <text evidence="14">Lacks conserved residue(s) required for the propagation of feature annotation.</text>
</comment>
<evidence type="ECO:0000313" key="16">
    <source>
        <dbReference type="EMBL" id="ARN57953.1"/>
    </source>
</evidence>
<feature type="transmembrane region" description="Helical" evidence="14">
    <location>
        <begin position="6"/>
        <end position="35"/>
    </location>
</feature>
<evidence type="ECO:0000256" key="10">
    <source>
        <dbReference type="ARBA" id="ARBA00023251"/>
    </source>
</evidence>
<dbReference type="GO" id="GO:0071555">
    <property type="term" value="P:cell wall organization"/>
    <property type="evidence" value="ECO:0007669"/>
    <property type="project" value="UniProtKB-KW"/>
</dbReference>
<feature type="transmembrane region" description="Helical" evidence="14">
    <location>
        <begin position="438"/>
        <end position="458"/>
    </location>
</feature>
<evidence type="ECO:0000256" key="4">
    <source>
        <dbReference type="ARBA" id="ARBA00021581"/>
    </source>
</evidence>
<name>A0A1W6LQE9_9BACT</name>
<dbReference type="GO" id="GO:0050380">
    <property type="term" value="F:undecaprenyl-diphosphatase activity"/>
    <property type="evidence" value="ECO:0007669"/>
    <property type="project" value="UniProtKB-UniRule"/>
</dbReference>
<keyword evidence="6 14" id="KW-0812">Transmembrane</keyword>
<evidence type="ECO:0000256" key="13">
    <source>
        <dbReference type="ARBA" id="ARBA00047594"/>
    </source>
</evidence>
<feature type="domain" description="YutG/PgpA" evidence="15">
    <location>
        <begin position="7"/>
        <end position="155"/>
    </location>
</feature>
<dbReference type="HAMAP" id="MF_01006">
    <property type="entry name" value="Undec_diphosphatase"/>
    <property type="match status" value="1"/>
</dbReference>
<dbReference type="EMBL" id="CP021023">
    <property type="protein sequence ID" value="ARN57953.1"/>
    <property type="molecule type" value="Genomic_DNA"/>
</dbReference>
<dbReference type="GO" id="GO:0008962">
    <property type="term" value="F:phosphatidylglycerophosphatase activity"/>
    <property type="evidence" value="ECO:0007669"/>
    <property type="project" value="InterPro"/>
</dbReference>
<dbReference type="PANTHER" id="PTHR30622:SF2">
    <property type="entry name" value="UNDECAPRENYL-DIPHOSPHATASE"/>
    <property type="match status" value="1"/>
</dbReference>
<accession>A0A1W6LQE9</accession>
<feature type="transmembrane region" description="Helical" evidence="14">
    <location>
        <begin position="229"/>
        <end position="251"/>
    </location>
</feature>
<comment type="function">
    <text evidence="14">Catalyzes the dephosphorylation of undecaprenyl diphosphate (UPP). Confers resistance to bacitracin.</text>
</comment>
<dbReference type="KEGG" id="pbp:STSP1_02379"/>
<feature type="transmembrane region" description="Helical" evidence="14">
    <location>
        <begin position="401"/>
        <end position="426"/>
    </location>
</feature>
<comment type="catalytic activity">
    <reaction evidence="13 14">
        <text>di-trans,octa-cis-undecaprenyl diphosphate + H2O = di-trans,octa-cis-undecaprenyl phosphate + phosphate + H(+)</text>
        <dbReference type="Rhea" id="RHEA:28094"/>
        <dbReference type="ChEBI" id="CHEBI:15377"/>
        <dbReference type="ChEBI" id="CHEBI:15378"/>
        <dbReference type="ChEBI" id="CHEBI:43474"/>
        <dbReference type="ChEBI" id="CHEBI:58405"/>
        <dbReference type="ChEBI" id="CHEBI:60392"/>
        <dbReference type="EC" id="3.6.1.27"/>
    </reaction>
</comment>
<feature type="transmembrane region" description="Helical" evidence="14">
    <location>
        <begin position="172"/>
        <end position="191"/>
    </location>
</feature>
<evidence type="ECO:0000256" key="14">
    <source>
        <dbReference type="HAMAP-Rule" id="MF_01006"/>
    </source>
</evidence>
<dbReference type="AlphaFoldDB" id="A0A1W6LQE9"/>
<keyword evidence="14" id="KW-0133">Cell shape</keyword>
<keyword evidence="14" id="KW-0573">Peptidoglycan synthesis</keyword>
<gene>
    <name evidence="14 16" type="primary">uppP</name>
    <name evidence="16" type="ORF">STSP1_02379</name>
</gene>
<comment type="miscellaneous">
    <text evidence="14">Bacitracin is thought to be involved in the inhibition of peptidoglycan synthesis by sequestering undecaprenyl diphosphate, thereby reducing the pool of lipid carrier available.</text>
</comment>
<dbReference type="Proteomes" id="UP000193334">
    <property type="component" value="Chromosome"/>
</dbReference>
<evidence type="ECO:0000256" key="2">
    <source>
        <dbReference type="ARBA" id="ARBA00010621"/>
    </source>
</evidence>
<keyword evidence="14" id="KW-0961">Cell wall biogenesis/degradation</keyword>
<dbReference type="GO" id="GO:0046677">
    <property type="term" value="P:response to antibiotic"/>
    <property type="evidence" value="ECO:0007669"/>
    <property type="project" value="UniProtKB-UniRule"/>
</dbReference>
<evidence type="ECO:0000259" key="15">
    <source>
        <dbReference type="Pfam" id="PF04608"/>
    </source>
</evidence>
<dbReference type="PANTHER" id="PTHR30622">
    <property type="entry name" value="UNDECAPRENYL-DIPHOSPHATASE"/>
    <property type="match status" value="1"/>
</dbReference>
<dbReference type="InterPro" id="IPR036681">
    <property type="entry name" value="PgpA-like_sf"/>
</dbReference>
<protein>
    <recommendedName>
        <fullName evidence="4 14">Undecaprenyl-diphosphatase</fullName>
        <ecNumber evidence="3 14">3.6.1.27</ecNumber>
    </recommendedName>
    <alternativeName>
        <fullName evidence="12 14">Bacitracin resistance protein</fullName>
    </alternativeName>
    <alternativeName>
        <fullName evidence="11 14">Undecaprenyl pyrophosphate phosphatase</fullName>
    </alternativeName>
</protein>
<feature type="transmembrane region" description="Helical" evidence="14">
    <location>
        <begin position="47"/>
        <end position="68"/>
    </location>
</feature>
<dbReference type="Pfam" id="PF02673">
    <property type="entry name" value="BacA"/>
    <property type="match status" value="1"/>
</dbReference>
<proteinExistence type="inferred from homology"/>
<evidence type="ECO:0000256" key="6">
    <source>
        <dbReference type="ARBA" id="ARBA00022692"/>
    </source>
</evidence>
<keyword evidence="5 14" id="KW-1003">Cell membrane</keyword>
<evidence type="ECO:0000256" key="3">
    <source>
        <dbReference type="ARBA" id="ARBA00012374"/>
    </source>
</evidence>
<dbReference type="EC" id="3.6.1.27" evidence="3 14"/>
<dbReference type="GO" id="GO:0009252">
    <property type="term" value="P:peptidoglycan biosynthetic process"/>
    <property type="evidence" value="ECO:0007669"/>
    <property type="project" value="UniProtKB-KW"/>
</dbReference>
<dbReference type="RefSeq" id="WP_085756568.1">
    <property type="nucleotide sequence ID" value="NZ_CP021023.1"/>
</dbReference>
<dbReference type="SUPFAM" id="SSF101307">
    <property type="entry name" value="YutG-like"/>
    <property type="match status" value="1"/>
</dbReference>
<reference evidence="17" key="1">
    <citation type="submission" date="2017-04" db="EMBL/GenBank/DDBJ databases">
        <title>Comparative genomics and description of representatives of a novel lineage of planctomycetes thriving in anoxic sediments.</title>
        <authorList>
            <person name="Spring S."/>
            <person name="Bunk B."/>
            <person name="Sproer C."/>
        </authorList>
    </citation>
    <scope>NUCLEOTIDE SEQUENCE [LARGE SCALE GENOMIC DNA]</scope>
    <source>
        <strain evidence="17">ST-PulAB-D4</strain>
    </source>
</reference>